<keyword evidence="6" id="KW-1185">Reference proteome</keyword>
<gene>
    <name evidence="5" type="ORF">Tdes44962_MAKER07290</name>
</gene>
<dbReference type="CDD" id="cd19165">
    <property type="entry name" value="HemeO"/>
    <property type="match status" value="1"/>
</dbReference>
<evidence type="ECO:0000256" key="1">
    <source>
        <dbReference type="ARBA" id="ARBA00022617"/>
    </source>
</evidence>
<dbReference type="Gene3D" id="1.20.910.10">
    <property type="entry name" value="Heme oxygenase-like"/>
    <property type="match status" value="1"/>
</dbReference>
<accession>A0A9W7SZN7</accession>
<keyword evidence="1" id="KW-0349">Heme</keyword>
<dbReference type="Proteomes" id="UP001138500">
    <property type="component" value="Unassembled WGS sequence"/>
</dbReference>
<dbReference type="InterPro" id="IPR002051">
    <property type="entry name" value="Haem_Oase"/>
</dbReference>
<evidence type="ECO:0000256" key="4">
    <source>
        <dbReference type="SAM" id="Phobius"/>
    </source>
</evidence>
<dbReference type="OrthoDB" id="652091at2759"/>
<dbReference type="EMBL" id="RIBY02000291">
    <property type="protein sequence ID" value="KAH9844591.1"/>
    <property type="molecule type" value="Genomic_DNA"/>
</dbReference>
<comment type="caution">
    <text evidence="5">The sequence shown here is derived from an EMBL/GenBank/DDBJ whole genome shotgun (WGS) entry which is preliminary data.</text>
</comment>
<dbReference type="Pfam" id="PF01126">
    <property type="entry name" value="Heme_oxygenase"/>
    <property type="match status" value="1"/>
</dbReference>
<dbReference type="GO" id="GO:0004392">
    <property type="term" value="F:heme oxygenase (decyclizing) activity"/>
    <property type="evidence" value="ECO:0007669"/>
    <property type="project" value="InterPro"/>
</dbReference>
<keyword evidence="4" id="KW-1133">Transmembrane helix</keyword>
<reference evidence="5 6" key="1">
    <citation type="journal article" date="2018" name="IMA Fungus">
        <title>IMA Genome-F 10: Nine draft genome sequences of Claviceps purpurea s.lat., including C. arundinis, C. humidiphila, and C. cf. spartinae, pseudomolecules for the pitch canker pathogen Fusarium circinatum, draft genome of Davidsoniella eucalypti, Grosmannia galeiformis, Quambalaria eucalypti, and Teratosphaeria destructans.</title>
        <authorList>
            <person name="Wingfield B.D."/>
            <person name="Liu M."/>
            <person name="Nguyen H.D."/>
            <person name="Lane F.A."/>
            <person name="Morgan S.W."/>
            <person name="De Vos L."/>
            <person name="Wilken P.M."/>
            <person name="Duong T.A."/>
            <person name="Aylward J."/>
            <person name="Coetzee M.P."/>
            <person name="Dadej K."/>
            <person name="De Beer Z.W."/>
            <person name="Findlay W."/>
            <person name="Havenga M."/>
            <person name="Kolarik M."/>
            <person name="Menzies J.G."/>
            <person name="Naidoo K."/>
            <person name="Pochopski O."/>
            <person name="Shoukouhi P."/>
            <person name="Santana Q.C."/>
            <person name="Seifert K.A."/>
            <person name="Soal N."/>
            <person name="Steenkamp E.T."/>
            <person name="Tatham C.T."/>
            <person name="van der Nest M.A."/>
            <person name="Wingfield M.J."/>
        </authorList>
    </citation>
    <scope>NUCLEOTIDE SEQUENCE [LARGE SCALE GENOMIC DNA]</scope>
    <source>
        <strain evidence="5">CMW44962</strain>
    </source>
</reference>
<keyword evidence="2" id="KW-0479">Metal-binding</keyword>
<dbReference type="PANTHER" id="PTHR10720:SF0">
    <property type="entry name" value="HEME OXYGENASE"/>
    <property type="match status" value="1"/>
</dbReference>
<keyword evidence="4" id="KW-0472">Membrane</keyword>
<dbReference type="GO" id="GO:0006788">
    <property type="term" value="P:heme oxidation"/>
    <property type="evidence" value="ECO:0007669"/>
    <property type="project" value="InterPro"/>
</dbReference>
<evidence type="ECO:0000313" key="5">
    <source>
        <dbReference type="EMBL" id="KAH9844591.1"/>
    </source>
</evidence>
<reference evidence="5 6" key="2">
    <citation type="journal article" date="2021" name="Curr. Genet.">
        <title>Genetic response to nitrogen starvation in the aggressive Eucalyptus foliar pathogen Teratosphaeria destructans.</title>
        <authorList>
            <person name="Havenga M."/>
            <person name="Wingfield B.D."/>
            <person name="Wingfield M.J."/>
            <person name="Dreyer L.L."/>
            <person name="Roets F."/>
            <person name="Aylward J."/>
        </authorList>
    </citation>
    <scope>NUCLEOTIDE SEQUENCE [LARGE SCALE GENOMIC DNA]</scope>
    <source>
        <strain evidence="5">CMW44962</strain>
    </source>
</reference>
<evidence type="ECO:0000256" key="2">
    <source>
        <dbReference type="ARBA" id="ARBA00022723"/>
    </source>
</evidence>
<protein>
    <submittedName>
        <fullName evidence="5">Heme oxygenase</fullName>
    </submittedName>
</protein>
<dbReference type="InterPro" id="IPR016084">
    <property type="entry name" value="Haem_Oase-like_multi-hlx"/>
</dbReference>
<name>A0A9W7SZN7_9PEZI</name>
<evidence type="ECO:0000313" key="6">
    <source>
        <dbReference type="Proteomes" id="UP001138500"/>
    </source>
</evidence>
<dbReference type="InterPro" id="IPR016053">
    <property type="entry name" value="Haem_Oase-like"/>
</dbReference>
<keyword evidence="4" id="KW-0812">Transmembrane</keyword>
<proteinExistence type="predicted"/>
<organism evidence="5 6">
    <name type="scientific">Teratosphaeria destructans</name>
    <dbReference type="NCBI Taxonomy" id="418781"/>
    <lineage>
        <taxon>Eukaryota</taxon>
        <taxon>Fungi</taxon>
        <taxon>Dikarya</taxon>
        <taxon>Ascomycota</taxon>
        <taxon>Pezizomycotina</taxon>
        <taxon>Dothideomycetes</taxon>
        <taxon>Dothideomycetidae</taxon>
        <taxon>Mycosphaerellales</taxon>
        <taxon>Teratosphaeriaceae</taxon>
        <taxon>Teratosphaeria</taxon>
    </lineage>
</organism>
<keyword evidence="3" id="KW-0408">Iron</keyword>
<dbReference type="AlphaFoldDB" id="A0A9W7SZN7"/>
<dbReference type="PANTHER" id="PTHR10720">
    <property type="entry name" value="HEME OXYGENASE"/>
    <property type="match status" value="1"/>
</dbReference>
<dbReference type="GO" id="GO:0046872">
    <property type="term" value="F:metal ion binding"/>
    <property type="evidence" value="ECO:0007669"/>
    <property type="project" value="UniProtKB-KW"/>
</dbReference>
<sequence>MAGHLPTPTRTPPPPANTNISTEINVATRKQHTELNRLIIDRLPLGLPPHALDPGRLGRGLAAFAQIFFAFESVWKDIEDGKHALNKLDPSQSHKYDVVSFLSFLRPSGMSRSERLRVDLGHIKQKAGIDIRPTKHDEALMSSIRARVNAEPHTLIAHAWVMYMAIFSGGRWIRQQLSSAGPDFWLLPPQNEKSDLEDRFHMPGFSFLSFEGNQDGEDVKADFKSRLVEAEELLTAKEREEVVQAAQALFEECIELVKDIDRRIVTQSFVPLLGIAALLAALLVMLLGFYWYDHLA</sequence>
<dbReference type="SUPFAM" id="SSF48613">
    <property type="entry name" value="Heme oxygenase-like"/>
    <property type="match status" value="1"/>
</dbReference>
<evidence type="ECO:0000256" key="3">
    <source>
        <dbReference type="ARBA" id="ARBA00023004"/>
    </source>
</evidence>
<feature type="transmembrane region" description="Helical" evidence="4">
    <location>
        <begin position="269"/>
        <end position="292"/>
    </location>
</feature>